<evidence type="ECO:0000313" key="1">
    <source>
        <dbReference type="EMBL" id="GGN64320.1"/>
    </source>
</evidence>
<gene>
    <name evidence="1" type="ORF">GCM10007971_32070</name>
</gene>
<organism evidence="1 2">
    <name type="scientific">Oceanobacillus indicireducens</name>
    <dbReference type="NCBI Taxonomy" id="1004261"/>
    <lineage>
        <taxon>Bacteria</taxon>
        <taxon>Bacillati</taxon>
        <taxon>Bacillota</taxon>
        <taxon>Bacilli</taxon>
        <taxon>Bacillales</taxon>
        <taxon>Bacillaceae</taxon>
        <taxon>Oceanobacillus</taxon>
    </lineage>
</organism>
<proteinExistence type="predicted"/>
<dbReference type="RefSeq" id="WP_188858821.1">
    <property type="nucleotide sequence ID" value="NZ_BMOS01000031.1"/>
</dbReference>
<comment type="caution">
    <text evidence="1">The sequence shown here is derived from an EMBL/GenBank/DDBJ whole genome shotgun (WGS) entry which is preliminary data.</text>
</comment>
<reference evidence="1" key="1">
    <citation type="journal article" date="2014" name="Int. J. Syst. Evol. Microbiol.">
        <title>Complete genome sequence of Corynebacterium casei LMG S-19264T (=DSM 44701T), isolated from a smear-ripened cheese.</title>
        <authorList>
            <consortium name="US DOE Joint Genome Institute (JGI-PGF)"/>
            <person name="Walter F."/>
            <person name="Albersmeier A."/>
            <person name="Kalinowski J."/>
            <person name="Ruckert C."/>
        </authorList>
    </citation>
    <scope>NUCLEOTIDE SEQUENCE</scope>
    <source>
        <strain evidence="1">JCM 17251</strain>
    </source>
</reference>
<sequence length="61" mass="7139">MSDKIFRSEPIINEDEMFGFIMRKASENGEKLDFDSVVSVLAYQIMFYQEKGLIDDEKKVI</sequence>
<name>A0A917Y453_9BACI</name>
<dbReference type="Proteomes" id="UP000624041">
    <property type="component" value="Unassembled WGS sequence"/>
</dbReference>
<evidence type="ECO:0000313" key="2">
    <source>
        <dbReference type="Proteomes" id="UP000624041"/>
    </source>
</evidence>
<protein>
    <submittedName>
        <fullName evidence="1">Uncharacterized protein</fullName>
    </submittedName>
</protein>
<keyword evidence="2" id="KW-1185">Reference proteome</keyword>
<accession>A0A917Y453</accession>
<dbReference type="AlphaFoldDB" id="A0A917Y453"/>
<reference evidence="1" key="2">
    <citation type="submission" date="2020-09" db="EMBL/GenBank/DDBJ databases">
        <authorList>
            <person name="Sun Q."/>
            <person name="Ohkuma M."/>
        </authorList>
    </citation>
    <scope>NUCLEOTIDE SEQUENCE</scope>
    <source>
        <strain evidence="1">JCM 17251</strain>
    </source>
</reference>
<dbReference type="EMBL" id="BMOS01000031">
    <property type="protein sequence ID" value="GGN64320.1"/>
    <property type="molecule type" value="Genomic_DNA"/>
</dbReference>